<dbReference type="FunFam" id="1.20.58.160:FF:000003">
    <property type="entry name" value="VHS domain protein"/>
    <property type="match status" value="1"/>
</dbReference>
<dbReference type="Gene3D" id="1.20.5.170">
    <property type="match status" value="1"/>
</dbReference>
<sequence length="618" mass="67295">MEAASARAAAARDRWGEFGGRTPSQLQRYIQSACSPDNYEPNLALNLEISDLINNKKGSAPREAATAIVNLINHRNPNVAMLALTLLDICVKNCGYAFHLQISTKEFLNELVRRFPERPPIRATRTQARILELIEEWRLTICETSRYKDDLGFIRDMHRLLSYKGYMFPEVRREDAAVLNPSENLKSAEEMEEEEREAQSAKLQELIRRGTPGDLREANLLMKVMAGYDTRSKTDYRAKAAEEVSKIQAKARLLEERLEAFQPGDKMHDGDVFSELASSLQSAQPKIQKMCEEESDDHEAVAKLLDINDSIHRTVERYKLMKKGDMEGAAKVASGAPRPAASSSAAGELSLIDLDGDSNGAPGAQASSSQSAGGLENDLLGLDLDNSTYGQGGVLTLGFGANQNIPGPALLSSLTQENSAKPSLPGFSSFSSFSTPPQSTTPQPSQAAVAPAPAPASDPFAALGAAMPSKPAQPPKAADDDEWNFSSALPVENVDLPREHRAIVNDTSLRTEFLANRNPATPAAIACFFQFTNNTAQPISELHFQLAVTKGYELVLQPQTGRSLTPKQSRGVSQSVQVFSATDKSAKVGSVKIRWRAAYKVGEEQKSEMGEIPEFSIA</sequence>
<comment type="subunit">
    <text evidence="2">Component of the ESCRT-0 complex composed of HSE1 and VPS27.</text>
</comment>
<gene>
    <name evidence="13" type="ORF">VHEMI07675</name>
</gene>
<dbReference type="InterPro" id="IPR052653">
    <property type="entry name" value="ARF-binding"/>
</dbReference>
<dbReference type="GO" id="GO:0005829">
    <property type="term" value="C:cytosol"/>
    <property type="evidence" value="ECO:0007669"/>
    <property type="project" value="GOC"/>
</dbReference>
<feature type="domain" description="GAE" evidence="11">
    <location>
        <begin position="496"/>
        <end position="616"/>
    </location>
</feature>
<evidence type="ECO:0000313" key="13">
    <source>
        <dbReference type="EMBL" id="CEJ91994.1"/>
    </source>
</evidence>
<evidence type="ECO:0000256" key="7">
    <source>
        <dbReference type="ARBA" id="ARBA00053552"/>
    </source>
</evidence>
<dbReference type="InterPro" id="IPR013041">
    <property type="entry name" value="Clathrin_app_Ig-like_sf"/>
</dbReference>
<dbReference type="InterPro" id="IPR004152">
    <property type="entry name" value="GAT_dom"/>
</dbReference>
<evidence type="ECO:0000256" key="8">
    <source>
        <dbReference type="ARBA" id="ARBA00065344"/>
    </source>
</evidence>
<evidence type="ECO:0000259" key="11">
    <source>
        <dbReference type="PROSITE" id="PS50180"/>
    </source>
</evidence>
<dbReference type="STRING" id="1531966.A0A0A1TB34"/>
<feature type="region of interest" description="Disordered" evidence="9">
    <location>
        <begin position="352"/>
        <end position="372"/>
    </location>
</feature>
<dbReference type="GO" id="GO:0006895">
    <property type="term" value="P:Golgi to endosome transport"/>
    <property type="evidence" value="ECO:0007669"/>
    <property type="project" value="UniProtKB-ARBA"/>
</dbReference>
<dbReference type="HOGENOM" id="CLU_017092_0_0_1"/>
<dbReference type="EMBL" id="CDHN01000004">
    <property type="protein sequence ID" value="CEJ91994.1"/>
    <property type="molecule type" value="Genomic_DNA"/>
</dbReference>
<dbReference type="PROSITE" id="PS50909">
    <property type="entry name" value="GAT"/>
    <property type="match status" value="1"/>
</dbReference>
<dbReference type="CDD" id="cd14235">
    <property type="entry name" value="GAT_GGA_fungi"/>
    <property type="match status" value="1"/>
</dbReference>
<dbReference type="Gene3D" id="1.20.58.160">
    <property type="match status" value="1"/>
</dbReference>
<protein>
    <submittedName>
        <fullName evidence="13">Putative VHS domain-containing protein</fullName>
    </submittedName>
</protein>
<accession>A0A0A1TB34</accession>
<dbReference type="GO" id="GO:0006896">
    <property type="term" value="P:Golgi to vacuole transport"/>
    <property type="evidence" value="ECO:0007669"/>
    <property type="project" value="TreeGrafter"/>
</dbReference>
<dbReference type="AlphaFoldDB" id="A0A0A1TB34"/>
<proteinExistence type="predicted"/>
<dbReference type="GO" id="GO:0043328">
    <property type="term" value="P:protein transport to vacuole involved in ubiquitin-dependent protein catabolic process via the multivesicular body sorting pathway"/>
    <property type="evidence" value="ECO:0007669"/>
    <property type="project" value="UniProtKB-ARBA"/>
</dbReference>
<dbReference type="Pfam" id="PF02883">
    <property type="entry name" value="Alpha_adaptinC2"/>
    <property type="match status" value="1"/>
</dbReference>
<comment type="subunit">
    <text evidence="8">Binds to ARF1 and ARF2.</text>
</comment>
<evidence type="ECO:0000256" key="6">
    <source>
        <dbReference type="ARBA" id="ARBA00023054"/>
    </source>
</evidence>
<feature type="compositionally biased region" description="Low complexity" evidence="9">
    <location>
        <begin position="422"/>
        <end position="462"/>
    </location>
</feature>
<dbReference type="PROSITE" id="PS50179">
    <property type="entry name" value="VHS"/>
    <property type="match status" value="1"/>
</dbReference>
<dbReference type="InterPro" id="IPR008152">
    <property type="entry name" value="Clathrin_a/b/g-adaptin_app_Ig"/>
</dbReference>
<dbReference type="PROSITE" id="PS50180">
    <property type="entry name" value="GAE"/>
    <property type="match status" value="1"/>
</dbReference>
<evidence type="ECO:0000256" key="2">
    <source>
        <dbReference type="ARBA" id="ARBA00011446"/>
    </source>
</evidence>
<dbReference type="FunFam" id="1.20.5.170:FF:000024">
    <property type="entry name" value="VHS domain-containing protein"/>
    <property type="match status" value="1"/>
</dbReference>
<organism evidence="13 14">
    <name type="scientific">[Torrubiella] hemipterigena</name>
    <dbReference type="NCBI Taxonomy" id="1531966"/>
    <lineage>
        <taxon>Eukaryota</taxon>
        <taxon>Fungi</taxon>
        <taxon>Dikarya</taxon>
        <taxon>Ascomycota</taxon>
        <taxon>Pezizomycotina</taxon>
        <taxon>Sordariomycetes</taxon>
        <taxon>Hypocreomycetidae</taxon>
        <taxon>Hypocreales</taxon>
        <taxon>Clavicipitaceae</taxon>
        <taxon>Clavicipitaceae incertae sedis</taxon>
        <taxon>'Torrubiella' clade</taxon>
    </lineage>
</organism>
<dbReference type="InterPro" id="IPR008942">
    <property type="entry name" value="ENTH_VHS"/>
</dbReference>
<evidence type="ECO:0000256" key="3">
    <source>
        <dbReference type="ARBA" id="ARBA00022448"/>
    </source>
</evidence>
<dbReference type="CDD" id="cd16998">
    <property type="entry name" value="VHS_GGA_fungi"/>
    <property type="match status" value="1"/>
</dbReference>
<dbReference type="OrthoDB" id="2018246at2759"/>
<dbReference type="GO" id="GO:0035091">
    <property type="term" value="F:phosphatidylinositol binding"/>
    <property type="evidence" value="ECO:0007669"/>
    <property type="project" value="InterPro"/>
</dbReference>
<dbReference type="GO" id="GO:0043130">
    <property type="term" value="F:ubiquitin binding"/>
    <property type="evidence" value="ECO:0007669"/>
    <property type="project" value="InterPro"/>
</dbReference>
<reference evidence="13 14" key="1">
    <citation type="journal article" date="2015" name="Genome Announc.">
        <title>Draft Genome Sequence and Gene Annotation of the Entomopathogenic Fungus Verticillium hemipterigenum.</title>
        <authorList>
            <person name="Horn F."/>
            <person name="Habel A."/>
            <person name="Scharf D.H."/>
            <person name="Dworschak J."/>
            <person name="Brakhage A.A."/>
            <person name="Guthke R."/>
            <person name="Hertweck C."/>
            <person name="Linde J."/>
        </authorList>
    </citation>
    <scope>NUCLEOTIDE SEQUENCE [LARGE SCALE GENOMIC DNA]</scope>
</reference>
<evidence type="ECO:0000313" key="14">
    <source>
        <dbReference type="Proteomes" id="UP000039046"/>
    </source>
</evidence>
<feature type="region of interest" description="Disordered" evidence="9">
    <location>
        <begin position="416"/>
        <end position="482"/>
    </location>
</feature>
<evidence type="ECO:0000256" key="1">
    <source>
        <dbReference type="ARBA" id="ARBA00004601"/>
    </source>
</evidence>
<comment type="function">
    <text evidence="7">May play a role in the regulation of membrane traffic through the trans-Golgi network.</text>
</comment>
<evidence type="ECO:0000259" key="10">
    <source>
        <dbReference type="PROSITE" id="PS50179"/>
    </source>
</evidence>
<dbReference type="SUPFAM" id="SSF48464">
    <property type="entry name" value="ENTH/VHS domain"/>
    <property type="match status" value="1"/>
</dbReference>
<dbReference type="InterPro" id="IPR038425">
    <property type="entry name" value="GAT_sf"/>
</dbReference>
<feature type="domain" description="VHS" evidence="10">
    <location>
        <begin position="33"/>
        <end position="169"/>
    </location>
</feature>
<dbReference type="InterPro" id="IPR002014">
    <property type="entry name" value="VHS_dom"/>
</dbReference>
<keyword evidence="6" id="KW-0175">Coiled coil</keyword>
<evidence type="ECO:0000256" key="4">
    <source>
        <dbReference type="ARBA" id="ARBA00022927"/>
    </source>
</evidence>
<evidence type="ECO:0000256" key="9">
    <source>
        <dbReference type="SAM" id="MobiDB-lite"/>
    </source>
</evidence>
<dbReference type="InterPro" id="IPR008153">
    <property type="entry name" value="GAE_dom"/>
</dbReference>
<dbReference type="Gene3D" id="2.60.40.1230">
    <property type="match status" value="1"/>
</dbReference>
<dbReference type="Pfam" id="PF03127">
    <property type="entry name" value="GAT"/>
    <property type="match status" value="1"/>
</dbReference>
<dbReference type="GO" id="GO:0005802">
    <property type="term" value="C:trans-Golgi network"/>
    <property type="evidence" value="ECO:0007669"/>
    <property type="project" value="UniProtKB-ARBA"/>
</dbReference>
<keyword evidence="4" id="KW-0653">Protein transport</keyword>
<dbReference type="SMART" id="SM00809">
    <property type="entry name" value="Alpha_adaptinC2"/>
    <property type="match status" value="1"/>
</dbReference>
<keyword evidence="3" id="KW-0813">Transport</keyword>
<keyword evidence="5" id="KW-0333">Golgi apparatus</keyword>
<comment type="subcellular location">
    <subcellularLocation>
        <location evidence="1">Golgi apparatus</location>
        <location evidence="1">trans-Golgi network</location>
    </subcellularLocation>
</comment>
<dbReference type="SMART" id="SM00288">
    <property type="entry name" value="VHS"/>
    <property type="match status" value="1"/>
</dbReference>
<feature type="domain" description="GAT" evidence="12">
    <location>
        <begin position="196"/>
        <end position="323"/>
    </location>
</feature>
<dbReference type="Gene3D" id="1.25.40.90">
    <property type="match status" value="1"/>
</dbReference>
<dbReference type="SUPFAM" id="SSF49348">
    <property type="entry name" value="Clathrin adaptor appendage domain"/>
    <property type="match status" value="1"/>
</dbReference>
<dbReference type="PANTHER" id="PTHR47180:SF1">
    <property type="entry name" value="ADP-RIBOSYLATION FACTOR-BINDING PROTEIN GGA1-RELATED"/>
    <property type="match status" value="1"/>
</dbReference>
<dbReference type="FunFam" id="1.25.40.90:FF:000008">
    <property type="entry name" value="VHS domain protein"/>
    <property type="match status" value="1"/>
</dbReference>
<keyword evidence="14" id="KW-1185">Reference proteome</keyword>
<evidence type="ECO:0000256" key="5">
    <source>
        <dbReference type="ARBA" id="ARBA00023034"/>
    </source>
</evidence>
<dbReference type="Proteomes" id="UP000039046">
    <property type="component" value="Unassembled WGS sequence"/>
</dbReference>
<feature type="compositionally biased region" description="Low complexity" evidence="9">
    <location>
        <begin position="360"/>
        <end position="372"/>
    </location>
</feature>
<dbReference type="SUPFAM" id="SSF89009">
    <property type="entry name" value="GAT-like domain"/>
    <property type="match status" value="1"/>
</dbReference>
<dbReference type="PANTHER" id="PTHR47180">
    <property type="entry name" value="ADP-RIBOSYLATION FACTOR-BINDING PROTEIN GGA1-RELATED"/>
    <property type="match status" value="1"/>
</dbReference>
<dbReference type="Pfam" id="PF00790">
    <property type="entry name" value="VHS"/>
    <property type="match status" value="1"/>
</dbReference>
<evidence type="ECO:0000259" key="12">
    <source>
        <dbReference type="PROSITE" id="PS50909"/>
    </source>
</evidence>
<name>A0A0A1TB34_9HYPO</name>